<organism evidence="6 7">
    <name type="scientific">Dehalogenimonas etheniformans</name>
    <dbReference type="NCBI Taxonomy" id="1536648"/>
    <lineage>
        <taxon>Bacteria</taxon>
        <taxon>Bacillati</taxon>
        <taxon>Chloroflexota</taxon>
        <taxon>Dehalococcoidia</taxon>
        <taxon>Dehalococcoidales</taxon>
        <taxon>Dehalococcoidaceae</taxon>
        <taxon>Dehalogenimonas</taxon>
    </lineage>
</organism>
<dbReference type="Pfam" id="PF03160">
    <property type="entry name" value="Calx-beta"/>
    <property type="match status" value="5"/>
</dbReference>
<dbReference type="SUPFAM" id="SSF49313">
    <property type="entry name" value="Cadherin-like"/>
    <property type="match status" value="10"/>
</dbReference>
<dbReference type="NCBIfam" id="NF012211">
    <property type="entry name" value="tand_rpt_95"/>
    <property type="match status" value="3"/>
</dbReference>
<sequence length="3142" mass="323043">MEAQRINKKGWWRKHFKSVLYPAIFFVLAITMAISMTAPVSAAITTGNSTNANSGTGMTITIAKPSGTVTGDMLVACIVATTFFSDVWVTPPDASWQLIRTTNANQSGHYYDMVTYYKVAGSSEPSSYTFTSSEWNASGGITRLTGVDVNHPVDVSAESQGQGNTDLVTASAPSVTTTYANDLVINFFGSYTALADSNSFIQGSYSPALTPLYEYVIPYPGSGSYDIPSIASYDWNMASAGSTGSRDCRLDKRTSAAGLWWVAQTIAFKAAPRAYFPTASTTASEANTGYWAGVNLNSNAQGPVEVNFTVSGTAKLGTDFSMITTSPLTINTGSSSASIGFNVLEDNEYEVDETIIITIEPSSEYYLSGNTQFTYTITNDDGSAPAPIISYQNTNGGSGGIGGVSNHLLGIAKPAGTAPGDFLLACIVNRTDITHPGVTAPEGWTLIGTTLNSPNRITTFYRFVGTSPGTDPDIYSFTIGTAGYIYEDHATGTIVRYTGIDTVNPVDVVGGAAGSDTSAEGPSVHPSYDNGRLVTVFGSYVPEAFSTPSGMTLLNFVHYHSGDTWPVDTWPATYVFDQAWSPASPTGVKTSTVTQFGGHGVQWVAQSLVLRAGSPMPSVGFNISASTAAENNTVVNLAVQLSASRATPVTVNYAISGGTATGGGVDYTLVAGTLTFAPGDTLEYVPITVVNDGVNEPNETIQVTLSSPSGAVLGANTVYTYTIQNDDPTVYFTSSGSAGDESTATVNLQVNLSFAATIPVSVNYAVNPAGTTAKLGADYTLSSGILNFAAGETSKNIVLSIINDAEYENVGETVQVTLSSPTGASLGSVVSYTYTINANDSPAPTPIISYQNTNGASGGIGGVSNHLLGIAKPAGTAPGDFLLACIVNMTDYTHLSVTPPVGWTLIGTTLSGPTRVTTFYRFAGTSPGTDPDTYSFTIGTATYQYEDHATGTIVRYTGIDTTNPVDVWAGGGGSSTSAEGPSVHPSYDNGRLVTVFGSYVPAGFSTPSGMTLLNSVHFHTGETNYVDTWPATYVFDQAWSPASPTGIRTSTITQFGGHFEQWTTQSLVLRAAPPLALSINDVTIAEGDQGGTHNAIFTVTLSASSPTPVTFTWLTQDGTATGDFPASSYPDDYQISGVSTPSFETIPAGQTTYQLYVPIVPDAILESNETFFVNLTGSSGAIISDSQGIGTIANDDSTLSINDVTLSEGNSGTTNAVFTVTLSNASVLTVSADYISGGGSATAGSDYSNLSGTLTIAAGLTTGTISIPVIGDTTYESNENFNVTLISATGAHIGDGVGVGTINNDDLAPVNVAPVATDVTTSTNEDTAKAITLTATDADGNPLTFSIVGNPSHGALGTVSGNSVTYTPAANYNGSDSFTFKANDGTVDSNTATVNITINAVNDAPVATNVTTSTNEDTAKAITLTATDVDGNPLTYSIIGSPSHGTLGTVSGSSVTYTPAANYYGSDSFTFKANDGTVDSNIATVNITITSVNDLPVADGKTVSTDFQTNKTITLTGSDIETRDLFFAIVTQPAHGSLIDIINSPGSWTIPFSDQADVIYSPNGGFSGTDSFTYKVVDENSGDSNVATVNITVNPSANVAPVLGAIGPKNINELVALIFTATATDADLPANTLTFSLADGTSGIVPSGASINSSTGAFSWTPTEAQGLGSYTFDVVVSDGALTDYETITVTVAEVNVAPVLAAIGPKNINELVALTFTATATDADLPANTKTFSLADGTSGDVPSGASINSSTGAFSWTPTEAQGPGSYTFDVVVSDGTATDFETITVTVAEVNVVPVLAAIGPKNINELVALTFTATATDADLPANTLTFSLADGTSGDVPSGASINSSTGAFSWTPTEAQGPGSFTFDVVVSDGALTDFETITVTVNEVNVAPVLAVIGPKSVNELATLGFTATAGDTDVPVQTLTFSLVGAPSGASITPGGVFSWTPTEAQGPHAPYTFTVQVTDGTLTDTESITVTVIEVNVAPVLAAIGPKSVNELAPLSFTATAGDTDLPVQTLIFSLVGAPSGASISAFGVFSWTPTEAQGPGPYTFTVQVTDATLTDTESITVTVNEVNVAPVLASIGNRNVNELVALTFTATATDADLPANTFTFSLADGTSGDVPSGASINSSTGAFSWTPTEAQGPGSFTFDVVVSDGTATDFETITVTVAEVNVAPVLGTIGNKNVNELAALTFTATATDADLPANTKTFSLADGISGDVPSGTSINSSTGAFSWTPTEAQGPGTYTFDVVVSDGALTDFETITITVAEVNVAPVFTFYPDGSGFPELAIWGSAVTATDADVPTQTLTFSLIGAPAGMTIHPTIGNVTWTPTEAQGPGNYSFTIRVSDGVTNTDVTGRVSVVEVNVAPVLGVIGPKNVNELLALTFTATATDTDLPANSKTFSLADGTSGDVPGGASINSSTGAFSWTPTEAQGPGTYTFDVVVSDGTATDFETITVTVAEVNVAPVLGAIGPKSVNEGSALTFTATATDADIPANTKTFSLADGTSGDIPSGASISSSTGAFSWTPADGNSTATFDVVVSDGALTDSETIIVTVNNVAPVVDAGAATASIDENTTFTRSGSFTDPGDDTWTATVDYGDGGGTVALTLTGKTFNLSHTYADNGVYTVTVTVTETDLEEAYGSDTITVTVNNVAPISDGDPETQNVQYSDPIATITIEATDVIGDTLVASTQWKLGAASFDDGLFDDLTLSSPYTPVNNGDGTSTTTWTIDGIANVAPGVYTIRITVTDEDLDSDYYDVTITVTKEAAVITFDSGNIVAQPVTASGSGVGNLDGKVFTVYVSQQADSHPGSQLLTEGSATARLVPVGGGSPIDLVRQSFEIGDFASNGGKATYTFGYTGTIPLETYTLEVKLTDTYYTAAPGEDAFVVYDPTSAFTTGGGWFNWPQDGSPLAGAKTNFGFTMKYNNKGQQVQGSLLIIAHLPDGSIYRIKSNALNGLALNNLTGIATFSGKCTYLYPNPIPGGDPINVGGQEFMIYIDDNNNPGDGIDQFWFNVLGQPFSLDTDNDNQADSQEILPITGGNIVAPHIAAGQVTNPTVTLVNPDEGIRGSTIQVVTITGTGFNGATKVSFGAGITVTELTVVSDTEISVKITISSKTKAGTRDVTVTTSGGSGTLKGGFTVS</sequence>
<feature type="domain" description="Cadherin" evidence="5">
    <location>
        <begin position="2199"/>
        <end position="2278"/>
    </location>
</feature>
<dbReference type="Pfam" id="PF18911">
    <property type="entry name" value="PKD_4"/>
    <property type="match status" value="1"/>
</dbReference>
<comment type="caution">
    <text evidence="6">The sequence shown here is derived from an EMBL/GenBank/DDBJ whole genome shotgun (WGS) entry which is preliminary data.</text>
</comment>
<dbReference type="Gene3D" id="2.60.40.2030">
    <property type="match status" value="5"/>
</dbReference>
<gene>
    <name evidence="6" type="ORF">JP09_009665</name>
</gene>
<protein>
    <submittedName>
        <fullName evidence="6">Tandem-95 repeat protein</fullName>
    </submittedName>
</protein>
<keyword evidence="7" id="KW-1185">Reference proteome</keyword>
<dbReference type="PROSITE" id="PS50093">
    <property type="entry name" value="PKD"/>
    <property type="match status" value="1"/>
</dbReference>
<dbReference type="GO" id="GO:0007156">
    <property type="term" value="P:homophilic cell adhesion via plasma membrane adhesion molecules"/>
    <property type="evidence" value="ECO:0007669"/>
    <property type="project" value="InterPro"/>
</dbReference>
<evidence type="ECO:0000313" key="7">
    <source>
        <dbReference type="Proteomes" id="UP000235653"/>
    </source>
</evidence>
<dbReference type="InterPro" id="IPR038081">
    <property type="entry name" value="CalX-like_sf"/>
</dbReference>
<evidence type="ECO:0000259" key="5">
    <source>
        <dbReference type="PROSITE" id="PS50268"/>
    </source>
</evidence>
<feature type="domain" description="Cadherin" evidence="5">
    <location>
        <begin position="1315"/>
        <end position="1407"/>
    </location>
</feature>
<dbReference type="EMBL" id="JQAN02000014">
    <property type="protein sequence ID" value="PPD57305.1"/>
    <property type="molecule type" value="Genomic_DNA"/>
</dbReference>
<dbReference type="CDD" id="cd00102">
    <property type="entry name" value="IPT"/>
    <property type="match status" value="1"/>
</dbReference>
<dbReference type="OrthoDB" id="160289at2"/>
<evidence type="ECO:0000259" key="4">
    <source>
        <dbReference type="PROSITE" id="PS50093"/>
    </source>
</evidence>
<dbReference type="InterPro" id="IPR022409">
    <property type="entry name" value="PKD/Chitinase_dom"/>
</dbReference>
<dbReference type="SMART" id="SM00736">
    <property type="entry name" value="CADG"/>
    <property type="match status" value="6"/>
</dbReference>
<dbReference type="PANTHER" id="PTHR46682:SF1">
    <property type="entry name" value="ADHESION G-PROTEIN COUPLED RECEPTOR V1"/>
    <property type="match status" value="1"/>
</dbReference>
<keyword evidence="1" id="KW-0732">Signal</keyword>
<dbReference type="InterPro" id="IPR015919">
    <property type="entry name" value="Cadherin-like_sf"/>
</dbReference>
<dbReference type="InterPro" id="IPR006644">
    <property type="entry name" value="Cadg"/>
</dbReference>
<name>A0A2P5P4U4_9CHLR</name>
<dbReference type="SMART" id="SM00112">
    <property type="entry name" value="CA"/>
    <property type="match status" value="10"/>
</dbReference>
<dbReference type="GO" id="GO:0016020">
    <property type="term" value="C:membrane"/>
    <property type="evidence" value="ECO:0007669"/>
    <property type="project" value="InterPro"/>
</dbReference>
<proteinExistence type="predicted"/>
<evidence type="ECO:0000313" key="6">
    <source>
        <dbReference type="EMBL" id="PPD57305.1"/>
    </source>
</evidence>
<dbReference type="Pfam" id="PF17963">
    <property type="entry name" value="Big_9"/>
    <property type="match status" value="4"/>
</dbReference>
<evidence type="ECO:0000256" key="2">
    <source>
        <dbReference type="ARBA" id="ARBA00022737"/>
    </source>
</evidence>
<keyword evidence="2" id="KW-0677">Repeat</keyword>
<dbReference type="SMART" id="SM00237">
    <property type="entry name" value="Calx_beta"/>
    <property type="match status" value="4"/>
</dbReference>
<feature type="domain" description="PKD" evidence="4">
    <location>
        <begin position="2598"/>
        <end position="2651"/>
    </location>
</feature>
<dbReference type="InterPro" id="IPR013783">
    <property type="entry name" value="Ig-like_fold"/>
</dbReference>
<evidence type="ECO:0000256" key="1">
    <source>
        <dbReference type="ARBA" id="ARBA00022729"/>
    </source>
</evidence>
<dbReference type="Gene3D" id="2.60.40.3440">
    <property type="match status" value="2"/>
</dbReference>
<dbReference type="InterPro" id="IPR002126">
    <property type="entry name" value="Cadherin-like_dom"/>
</dbReference>
<dbReference type="SMART" id="SM00089">
    <property type="entry name" value="PKD"/>
    <property type="match status" value="8"/>
</dbReference>
<dbReference type="SUPFAM" id="SSF49299">
    <property type="entry name" value="PKD domain"/>
    <property type="match status" value="1"/>
</dbReference>
<dbReference type="InterPro" id="IPR000601">
    <property type="entry name" value="PKD_dom"/>
</dbReference>
<dbReference type="Proteomes" id="UP000235653">
    <property type="component" value="Unassembled WGS sequence"/>
</dbReference>
<dbReference type="Pfam" id="PF05345">
    <property type="entry name" value="He_PIG"/>
    <property type="match status" value="9"/>
</dbReference>
<dbReference type="InterPro" id="IPR003644">
    <property type="entry name" value="Calx_beta"/>
</dbReference>
<dbReference type="GO" id="GO:0005509">
    <property type="term" value="F:calcium ion binding"/>
    <property type="evidence" value="ECO:0007669"/>
    <property type="project" value="InterPro"/>
</dbReference>
<dbReference type="Gene3D" id="2.60.40.10">
    <property type="entry name" value="Immunoglobulins"/>
    <property type="match status" value="12"/>
</dbReference>
<dbReference type="GO" id="GO:0004930">
    <property type="term" value="F:G protein-coupled receptor activity"/>
    <property type="evidence" value="ECO:0007669"/>
    <property type="project" value="InterPro"/>
</dbReference>
<feature type="domain" description="Cadherin" evidence="5">
    <location>
        <begin position="1618"/>
        <end position="1701"/>
    </location>
</feature>
<accession>A0A2P5P4U4</accession>
<evidence type="ECO:0000256" key="3">
    <source>
        <dbReference type="ARBA" id="ARBA00022837"/>
    </source>
</evidence>
<dbReference type="RefSeq" id="WP_102331499.1">
    <property type="nucleotide sequence ID" value="NZ_JQAN02000014.1"/>
</dbReference>
<dbReference type="SUPFAM" id="SSF81296">
    <property type="entry name" value="E set domains"/>
    <property type="match status" value="1"/>
</dbReference>
<dbReference type="InterPro" id="IPR026919">
    <property type="entry name" value="ADGRV1"/>
</dbReference>
<dbReference type="InterPro" id="IPR035986">
    <property type="entry name" value="PKD_dom_sf"/>
</dbReference>
<dbReference type="CDD" id="cd11304">
    <property type="entry name" value="Cadherin_repeat"/>
    <property type="match status" value="2"/>
</dbReference>
<dbReference type="SUPFAM" id="SSF141072">
    <property type="entry name" value="CalX-like"/>
    <property type="match status" value="5"/>
</dbReference>
<reference evidence="6 7" key="1">
    <citation type="journal article" date="2017" name="ISME J.">
        <title>Grape pomace compost harbors organohalide-respiring Dehalogenimonas species with novel reductive dehalogenase genes.</title>
        <authorList>
            <person name="Yang Y."/>
            <person name="Higgins S.A."/>
            <person name="Yan J."/>
            <person name="Simsir B."/>
            <person name="Chourey K."/>
            <person name="Iyer R."/>
            <person name="Hettich R.L."/>
            <person name="Baldwin B."/>
            <person name="Ogles D.M."/>
            <person name="Loffler F.E."/>
        </authorList>
    </citation>
    <scope>NUCLEOTIDE SEQUENCE [LARGE SCALE GENOMIC DNA]</scope>
    <source>
        <strain evidence="6 7">GP</strain>
    </source>
</reference>
<dbReference type="PANTHER" id="PTHR46682">
    <property type="entry name" value="ADHESION G-PROTEIN COUPLED RECEPTOR V1"/>
    <property type="match status" value="1"/>
</dbReference>
<keyword evidence="3" id="KW-0106">Calcium</keyword>
<dbReference type="InterPro" id="IPR014756">
    <property type="entry name" value="Ig_E-set"/>
</dbReference>
<dbReference type="PROSITE" id="PS50268">
    <property type="entry name" value="CADHERIN_2"/>
    <property type="match status" value="3"/>
</dbReference>